<dbReference type="PANTHER" id="PTHR13678">
    <property type="entry name" value="VACUOLAR PROTEIN SORTING-ASSOCIATED PROTEIN 37"/>
    <property type="match status" value="1"/>
</dbReference>
<accession>A9NS15</accession>
<evidence type="ECO:0000256" key="2">
    <source>
        <dbReference type="ARBA" id="ARBA00007617"/>
    </source>
</evidence>
<comment type="similarity">
    <text evidence="2">Belongs to the VPS37 family.</text>
</comment>
<dbReference type="GO" id="GO:0006612">
    <property type="term" value="P:protein targeting to membrane"/>
    <property type="evidence" value="ECO:0007669"/>
    <property type="project" value="TreeGrafter"/>
</dbReference>
<feature type="domain" description="VPS37 C-terminal" evidence="9">
    <location>
        <begin position="164"/>
        <end position="250"/>
    </location>
</feature>
<dbReference type="EMBL" id="EF084096">
    <property type="protein sequence ID" value="ABK23426.1"/>
    <property type="molecule type" value="mRNA"/>
</dbReference>
<name>A9NS15_PICSI</name>
<organism evidence="10">
    <name type="scientific">Picea sitchensis</name>
    <name type="common">Sitka spruce</name>
    <name type="synonym">Pinus sitchensis</name>
    <dbReference type="NCBI Taxonomy" id="3332"/>
    <lineage>
        <taxon>Eukaryota</taxon>
        <taxon>Viridiplantae</taxon>
        <taxon>Streptophyta</taxon>
        <taxon>Embryophyta</taxon>
        <taxon>Tracheophyta</taxon>
        <taxon>Spermatophyta</taxon>
        <taxon>Pinopsida</taxon>
        <taxon>Pinidae</taxon>
        <taxon>Conifers I</taxon>
        <taxon>Pinales</taxon>
        <taxon>Pinaceae</taxon>
        <taxon>Picea</taxon>
    </lineage>
</organism>
<evidence type="ECO:0000256" key="3">
    <source>
        <dbReference type="ARBA" id="ARBA00022448"/>
    </source>
</evidence>
<dbReference type="Pfam" id="PF07200">
    <property type="entry name" value="Mod_r"/>
    <property type="match status" value="1"/>
</dbReference>
<evidence type="ECO:0000256" key="1">
    <source>
        <dbReference type="ARBA" id="ARBA00004177"/>
    </source>
</evidence>
<evidence type="ECO:0000256" key="8">
    <source>
        <dbReference type="SAM" id="MobiDB-lite"/>
    </source>
</evidence>
<keyword evidence="5 6" id="KW-0653">Protein transport</keyword>
<evidence type="ECO:0000256" key="5">
    <source>
        <dbReference type="ARBA" id="ARBA00022927"/>
    </source>
</evidence>
<dbReference type="PROSITE" id="PS51314">
    <property type="entry name" value="VPS37_C"/>
    <property type="match status" value="1"/>
</dbReference>
<dbReference type="PANTHER" id="PTHR13678:SF2">
    <property type="entry name" value="VACUOLAR PROTEIN SORTING-ASSOCIATED PROTEIN 37A"/>
    <property type="match status" value="1"/>
</dbReference>
<dbReference type="GO" id="GO:0043162">
    <property type="term" value="P:ubiquitin-dependent protein catabolic process via the multivesicular body sorting pathway"/>
    <property type="evidence" value="ECO:0007669"/>
    <property type="project" value="TreeGrafter"/>
</dbReference>
<comment type="subcellular location">
    <subcellularLocation>
        <location evidence="1">Endosome</location>
    </subcellularLocation>
</comment>
<reference evidence="10" key="1">
    <citation type="journal article" date="2008" name="BMC Genomics">
        <title>A conifer genomics resource of 200,000 spruce (Picea spp.) ESTs and 6,464 high-quality, sequence-finished full-length cDNAs for Sitka spruce (Picea sitchensis).</title>
        <authorList>
            <person name="Ralph S.G."/>
            <person name="Chun H.J."/>
            <person name="Kolosova N."/>
            <person name="Cooper D."/>
            <person name="Oddy C."/>
            <person name="Ritland C.E."/>
            <person name="Kirkpatrick R."/>
            <person name="Moore R."/>
            <person name="Barber S."/>
            <person name="Holt R.A."/>
            <person name="Jones S.J."/>
            <person name="Marra M.A."/>
            <person name="Douglas C.J."/>
            <person name="Ritland K."/>
            <person name="Bohlmann J."/>
        </authorList>
    </citation>
    <scope>NUCLEOTIDE SEQUENCE</scope>
    <source>
        <tissue evidence="10">Green portion of the leader tissue</tissue>
    </source>
</reference>
<dbReference type="GO" id="GO:0000813">
    <property type="term" value="C:ESCRT I complex"/>
    <property type="evidence" value="ECO:0007669"/>
    <property type="project" value="TreeGrafter"/>
</dbReference>
<sequence length="250" mass="28082">MFFKPWGTPQQPTQQPAPNIPAQSLYQPSASTPSTSSARPSTPNNPSSTGLAPHTRPAVVGSSSVESRPQSPSYSQPSPAAGASIIPLLRDKSFDELRKILQDKKAYNEVFHSIDQVKDQKALYGELRRETRQLARKNLEKENQMLELKNQCTVIRTTELATAEEKFHALDKRVKEAISFLAPGVLLERLQEAAKAAEKESDDLHEELNDRKIEGTDFIQKYKKLRTIYHRRTLLYLGAKHHLQANSAVK</sequence>
<feature type="compositionally biased region" description="Low complexity" evidence="8">
    <location>
        <begin position="8"/>
        <end position="49"/>
    </location>
</feature>
<feature type="region of interest" description="Disordered" evidence="8">
    <location>
        <begin position="1"/>
        <end position="81"/>
    </location>
</feature>
<dbReference type="InterPro" id="IPR029012">
    <property type="entry name" value="Helix_hairpin_bin_sf"/>
</dbReference>
<evidence type="ECO:0000256" key="4">
    <source>
        <dbReference type="ARBA" id="ARBA00022753"/>
    </source>
</evidence>
<keyword evidence="4" id="KW-0967">Endosome</keyword>
<evidence type="ECO:0000259" key="9">
    <source>
        <dbReference type="PROSITE" id="PS51314"/>
    </source>
</evidence>
<dbReference type="GO" id="GO:0006623">
    <property type="term" value="P:protein targeting to vacuole"/>
    <property type="evidence" value="ECO:0007669"/>
    <property type="project" value="TreeGrafter"/>
</dbReference>
<proteinExistence type="evidence at transcript level"/>
<evidence type="ECO:0000256" key="6">
    <source>
        <dbReference type="PROSITE-ProRule" id="PRU00646"/>
    </source>
</evidence>
<dbReference type="SUPFAM" id="SSF140111">
    <property type="entry name" value="Endosomal sorting complex assembly domain"/>
    <property type="match status" value="1"/>
</dbReference>
<keyword evidence="7" id="KW-0175">Coiled coil</keyword>
<dbReference type="Gene3D" id="1.10.287.660">
    <property type="entry name" value="Helix hairpin bin"/>
    <property type="match status" value="1"/>
</dbReference>
<dbReference type="InterPro" id="IPR009851">
    <property type="entry name" value="Mod_r"/>
</dbReference>
<evidence type="ECO:0000313" key="10">
    <source>
        <dbReference type="EMBL" id="ABK23426.1"/>
    </source>
</evidence>
<feature type="coiled-coil region" evidence="7">
    <location>
        <begin position="124"/>
        <end position="151"/>
    </location>
</feature>
<dbReference type="AlphaFoldDB" id="A9NS15"/>
<protein>
    <recommendedName>
        <fullName evidence="9">VPS37 C-terminal domain-containing protein</fullName>
    </recommendedName>
</protein>
<dbReference type="InterPro" id="IPR037202">
    <property type="entry name" value="ESCRT_assembly_dom"/>
</dbReference>
<feature type="coiled-coil region" evidence="7">
    <location>
        <begin position="187"/>
        <end position="214"/>
    </location>
</feature>
<keyword evidence="3 6" id="KW-0813">Transport</keyword>
<feature type="compositionally biased region" description="Low complexity" evidence="8">
    <location>
        <begin position="62"/>
        <end position="81"/>
    </location>
</feature>
<evidence type="ECO:0000256" key="7">
    <source>
        <dbReference type="SAM" id="Coils"/>
    </source>
</evidence>